<evidence type="ECO:0000256" key="1">
    <source>
        <dbReference type="SAM" id="MobiDB-lite"/>
    </source>
</evidence>
<evidence type="ECO:0000313" key="5">
    <source>
        <dbReference type="Proteomes" id="UP000247602"/>
    </source>
</evidence>
<dbReference type="RefSeq" id="WP_110551624.1">
    <property type="nucleotide sequence ID" value="NZ_QKNV01000051.1"/>
</dbReference>
<dbReference type="InterPro" id="IPR015943">
    <property type="entry name" value="WD40/YVTN_repeat-like_dom_sf"/>
</dbReference>
<feature type="region of interest" description="Disordered" evidence="1">
    <location>
        <begin position="1"/>
        <end position="21"/>
    </location>
</feature>
<comment type="caution">
    <text evidence="4">The sequence shown here is derived from an EMBL/GenBank/DDBJ whole genome shotgun (WGS) entry which is preliminary data.</text>
</comment>
<dbReference type="Proteomes" id="UP000247602">
    <property type="component" value="Unassembled WGS sequence"/>
</dbReference>
<dbReference type="Pfam" id="PF13360">
    <property type="entry name" value="PQQ_2"/>
    <property type="match status" value="2"/>
</dbReference>
<gene>
    <name evidence="4" type="ORF">DMO24_07095</name>
    <name evidence="3" type="ORF">FHX36_004451</name>
</gene>
<evidence type="ECO:0000313" key="4">
    <source>
        <dbReference type="EMBL" id="PZA22037.1"/>
    </source>
</evidence>
<accession>A0A323VB91</accession>
<dbReference type="Gene3D" id="2.130.10.10">
    <property type="entry name" value="YVTN repeat-like/Quinoprotein amine dehydrogenase"/>
    <property type="match status" value="1"/>
</dbReference>
<dbReference type="SUPFAM" id="SSF50998">
    <property type="entry name" value="Quinoprotein alcohol dehydrogenase-like"/>
    <property type="match status" value="1"/>
</dbReference>
<dbReference type="EMBL" id="JACIBU010000002">
    <property type="protein sequence ID" value="MBB3678662.1"/>
    <property type="molecule type" value="Genomic_DNA"/>
</dbReference>
<dbReference type="InterPro" id="IPR011047">
    <property type="entry name" value="Quinoprotein_ADH-like_sf"/>
</dbReference>
<dbReference type="AlphaFoldDB" id="A0A323VB91"/>
<reference evidence="4 5" key="1">
    <citation type="submission" date="2018-06" db="EMBL/GenBank/DDBJ databases">
        <title>Draft genome sequence of Modestobacter versicolor CP153-2.</title>
        <authorList>
            <person name="Gundlapally S.R."/>
        </authorList>
    </citation>
    <scope>NUCLEOTIDE SEQUENCE [LARGE SCALE GENOMIC DNA]</scope>
    <source>
        <strain evidence="4 5">CP153-2</strain>
    </source>
</reference>
<keyword evidence="5" id="KW-1185">Reference proteome</keyword>
<feature type="domain" description="Pyrrolo-quinoline quinone repeat" evidence="2">
    <location>
        <begin position="80"/>
        <end position="205"/>
    </location>
</feature>
<dbReference type="OrthoDB" id="5182370at2"/>
<proteinExistence type="predicted"/>
<protein>
    <submittedName>
        <fullName evidence="3">Outer membrane protein assembly factor BamB</fullName>
    </submittedName>
</protein>
<organism evidence="4 5">
    <name type="scientific">Modestobacter versicolor</name>
    <dbReference type="NCBI Taxonomy" id="429133"/>
    <lineage>
        <taxon>Bacteria</taxon>
        <taxon>Bacillati</taxon>
        <taxon>Actinomycetota</taxon>
        <taxon>Actinomycetes</taxon>
        <taxon>Geodermatophilales</taxon>
        <taxon>Geodermatophilaceae</taxon>
        <taxon>Modestobacter</taxon>
    </lineage>
</organism>
<dbReference type="EMBL" id="QKNV01000051">
    <property type="protein sequence ID" value="PZA22037.1"/>
    <property type="molecule type" value="Genomic_DNA"/>
</dbReference>
<dbReference type="InterPro" id="IPR002372">
    <property type="entry name" value="PQQ_rpt_dom"/>
</dbReference>
<evidence type="ECO:0000313" key="3">
    <source>
        <dbReference type="EMBL" id="MBB3678662.1"/>
    </source>
</evidence>
<reference evidence="3 6" key="2">
    <citation type="submission" date="2020-08" db="EMBL/GenBank/DDBJ databases">
        <title>Sequencing the genomes of 1000 actinobacteria strains.</title>
        <authorList>
            <person name="Klenk H.-P."/>
        </authorList>
    </citation>
    <scope>NUCLEOTIDE SEQUENCE [LARGE SCALE GENOMIC DNA]</scope>
    <source>
        <strain evidence="3 6">DSM 16678</strain>
    </source>
</reference>
<feature type="domain" description="Pyrrolo-quinoline quinone repeat" evidence="2">
    <location>
        <begin position="227"/>
        <end position="348"/>
    </location>
</feature>
<sequence length="411" mass="42977">MEDQPPPHPSLRSGRAPGGWPFQHVTGRPPLRVWVWTAATLVVAAVAVLLWRTSDAAATSSTTTTAATVPDESPAAEVAEAWAAATGPAPRRVVESGRVLVTDRRGLAMVDAASGEEAWHYRRDNATLCDATAVNGVVIAVFRTTSRCNEMVALTAATGVRAWYRNVRFRTDVDLASTDRILLARSPTGVVTIDPTGNNTRWRYAPPGGCRLVDSDVGSSGVVVLQRCTDSVALQVTLLDGFSGEPVWTRDVDTAGATARLAGVDRLVDVVVGDRVQVLSPTDGGLLTELALPALDPGQDVRTEPLQQAGIGDAALLWARGTVYALDQTTGLPRWSLPALGLPSVGTDKASATGALAVTVPEEGAFVVRSMADGSELGRSVAEDAVPPGGRVSVLGPVVVYATADEVSGHR</sequence>
<name>A0A323VB91_9ACTN</name>
<evidence type="ECO:0000259" key="2">
    <source>
        <dbReference type="Pfam" id="PF13360"/>
    </source>
</evidence>
<evidence type="ECO:0000313" key="6">
    <source>
        <dbReference type="Proteomes" id="UP000580718"/>
    </source>
</evidence>
<dbReference type="Proteomes" id="UP000580718">
    <property type="component" value="Unassembled WGS sequence"/>
</dbReference>